<dbReference type="EMBL" id="CAJVPT010016861">
    <property type="protein sequence ID" value="CAG8622101.1"/>
    <property type="molecule type" value="Genomic_DNA"/>
</dbReference>
<protein>
    <submittedName>
        <fullName evidence="1">16944_t:CDS:1</fullName>
    </submittedName>
</protein>
<name>A0ACA9MZM3_9GLOM</name>
<keyword evidence="2" id="KW-1185">Reference proteome</keyword>
<reference evidence="1" key="1">
    <citation type="submission" date="2021-06" db="EMBL/GenBank/DDBJ databases">
        <authorList>
            <person name="Kallberg Y."/>
            <person name="Tangrot J."/>
            <person name="Rosling A."/>
        </authorList>
    </citation>
    <scope>NUCLEOTIDE SEQUENCE</scope>
    <source>
        <strain evidence="1">CL356</strain>
    </source>
</reference>
<dbReference type="Proteomes" id="UP000789525">
    <property type="component" value="Unassembled WGS sequence"/>
</dbReference>
<proteinExistence type="predicted"/>
<evidence type="ECO:0000313" key="2">
    <source>
        <dbReference type="Proteomes" id="UP000789525"/>
    </source>
</evidence>
<comment type="caution">
    <text evidence="1">The sequence shown here is derived from an EMBL/GenBank/DDBJ whole genome shotgun (WGS) entry which is preliminary data.</text>
</comment>
<accession>A0ACA9MZM3</accession>
<sequence>MAEAEAEKAMKRLVDDASQLKYIPSVTLKVYLRSANSLLLQANRYKEENDIVNAYKFYMRYATLALEKLPQHQDYKKPEYKEGRLELAKKTNIVLEEIQELKPILKRHFLQIAEAAAAEEEARRLSSQVGHLSQTSREIPTSNAPIAEWNHAAQFEIPIPNNEWNLAEQLKDLHLNTSSRATYDTT</sequence>
<evidence type="ECO:0000313" key="1">
    <source>
        <dbReference type="EMBL" id="CAG8622101.1"/>
    </source>
</evidence>
<gene>
    <name evidence="1" type="ORF">ACOLOM_LOCUS7365</name>
</gene>
<organism evidence="1 2">
    <name type="scientific">Acaulospora colombiana</name>
    <dbReference type="NCBI Taxonomy" id="27376"/>
    <lineage>
        <taxon>Eukaryota</taxon>
        <taxon>Fungi</taxon>
        <taxon>Fungi incertae sedis</taxon>
        <taxon>Mucoromycota</taxon>
        <taxon>Glomeromycotina</taxon>
        <taxon>Glomeromycetes</taxon>
        <taxon>Diversisporales</taxon>
        <taxon>Acaulosporaceae</taxon>
        <taxon>Acaulospora</taxon>
    </lineage>
</organism>